<proteinExistence type="predicted"/>
<keyword evidence="1" id="KW-0812">Transmembrane</keyword>
<feature type="transmembrane region" description="Helical" evidence="1">
    <location>
        <begin position="33"/>
        <end position="50"/>
    </location>
</feature>
<feature type="transmembrane region" description="Helical" evidence="1">
    <location>
        <begin position="190"/>
        <end position="208"/>
    </location>
</feature>
<keyword evidence="1" id="KW-1133">Transmembrane helix</keyword>
<reference evidence="2" key="1">
    <citation type="journal article" date="2020" name="bioRxiv">
        <title>A rank-normalized archaeal taxonomy based on genome phylogeny resolves widespread incomplete and uneven classifications.</title>
        <authorList>
            <person name="Rinke C."/>
            <person name="Chuvochina M."/>
            <person name="Mussig A.J."/>
            <person name="Chaumeil P.-A."/>
            <person name="Waite D.W."/>
            <person name="Whitman W.B."/>
            <person name="Parks D.H."/>
            <person name="Hugenholtz P."/>
        </authorList>
    </citation>
    <scope>NUCLEOTIDE SEQUENCE</scope>
    <source>
        <strain evidence="2">UBA8834</strain>
    </source>
</reference>
<feature type="transmembrane region" description="Helical" evidence="1">
    <location>
        <begin position="133"/>
        <end position="150"/>
    </location>
</feature>
<evidence type="ECO:0000313" key="2">
    <source>
        <dbReference type="EMBL" id="HII61552.1"/>
    </source>
</evidence>
<dbReference type="OMA" id="IFGQPAY"/>
<protein>
    <submittedName>
        <fullName evidence="2">Uncharacterized protein</fullName>
    </submittedName>
</protein>
<sequence>METSEKIFVGLSLGFLVLAIIGKLIIFGEAINPGGLAYAILFLCLFVVGLEAKLPRIPPYLWLVISLITISILGKIWLTIWILLVIPIALYLNTKGLKVFKIVLVGISLLLPLIPAFSGIIPILNPNTRFDPLSILYVLSGYGIALLNSISPNVVITLYGTALGILSMYRSVIALSILPLIYRDKIPWKIIGIGIVGIAIISVARGIGVSEILYRPAFTYRVYERLYEIGVPFGKLFILKEAIPGYKVGQLFGSPNRYTYTIFGESVADFGIFGVLEGFLLGLSIREARKEKWVHTFGLTILSLGIEVGLDTFKLATLFLLPFIGGSKSENKGH</sequence>
<gene>
    <name evidence="2" type="ORF">HA331_07415</name>
</gene>
<dbReference type="GeneID" id="1443990"/>
<feature type="transmembrane region" description="Helical" evidence="1">
    <location>
        <begin position="62"/>
        <end position="90"/>
    </location>
</feature>
<keyword evidence="1" id="KW-0472">Membrane</keyword>
<feature type="transmembrane region" description="Helical" evidence="1">
    <location>
        <begin position="7"/>
        <end position="27"/>
    </location>
</feature>
<accession>A0A832WJQ7</accession>
<organism evidence="2 3">
    <name type="scientific">Pyrococcus horikoshii</name>
    <dbReference type="NCBI Taxonomy" id="53953"/>
    <lineage>
        <taxon>Archaea</taxon>
        <taxon>Methanobacteriati</taxon>
        <taxon>Methanobacteriota</taxon>
        <taxon>Thermococci</taxon>
        <taxon>Thermococcales</taxon>
        <taxon>Thermococcaceae</taxon>
        <taxon>Pyrococcus</taxon>
    </lineage>
</organism>
<evidence type="ECO:0000313" key="3">
    <source>
        <dbReference type="Proteomes" id="UP000617544"/>
    </source>
</evidence>
<feature type="transmembrane region" description="Helical" evidence="1">
    <location>
        <begin position="102"/>
        <end position="121"/>
    </location>
</feature>
<evidence type="ECO:0000256" key="1">
    <source>
        <dbReference type="SAM" id="Phobius"/>
    </source>
</evidence>
<dbReference type="RefSeq" id="WP_010884208.1">
    <property type="nucleotide sequence ID" value="NZ_DUJN01000007.1"/>
</dbReference>
<dbReference type="AlphaFoldDB" id="A0A832WJQ7"/>
<dbReference type="EMBL" id="DUJN01000007">
    <property type="protein sequence ID" value="HII61552.1"/>
    <property type="molecule type" value="Genomic_DNA"/>
</dbReference>
<comment type="caution">
    <text evidence="2">The sequence shown here is derived from an EMBL/GenBank/DDBJ whole genome shotgun (WGS) entry which is preliminary data.</text>
</comment>
<name>A0A832WJQ7_PYRHR</name>
<feature type="transmembrane region" description="Helical" evidence="1">
    <location>
        <begin position="267"/>
        <end position="285"/>
    </location>
</feature>
<dbReference type="Proteomes" id="UP000617544">
    <property type="component" value="Unassembled WGS sequence"/>
</dbReference>
<feature type="transmembrane region" description="Helical" evidence="1">
    <location>
        <begin position="156"/>
        <end position="178"/>
    </location>
</feature>